<protein>
    <recommendedName>
        <fullName evidence="5">Glycosyltransferase 2-like domain-containing protein</fullName>
    </recommendedName>
</protein>
<evidence type="ECO:0000256" key="1">
    <source>
        <dbReference type="ARBA" id="ARBA00006739"/>
    </source>
</evidence>
<dbReference type="PANTHER" id="PTHR43179:SF12">
    <property type="entry name" value="GALACTOFURANOSYLTRANSFERASE GLFT2"/>
    <property type="match status" value="1"/>
</dbReference>
<organism evidence="6 7">
    <name type="scientific">Candidatus Daviesbacteria bacterium RIFCSPHIGHO2_02_FULL_36_13</name>
    <dbReference type="NCBI Taxonomy" id="1797768"/>
    <lineage>
        <taxon>Bacteria</taxon>
        <taxon>Candidatus Daviesiibacteriota</taxon>
    </lineage>
</organism>
<keyword evidence="2" id="KW-0328">Glycosyltransferase</keyword>
<accession>A0A1F5JNP4</accession>
<keyword evidence="4" id="KW-0472">Membrane</keyword>
<sequence length="324" mass="38005">MKKVSVIIPNYEGIELLPDCLNSLKKQTFKDYEVIVVDNNSEDGSVEWINQNHPTMTTIILKRNYGFAKAINEGVKASSSEYVVFLNNDTKVDKGWLMELNKCADKHPEVISVNSKILNFLNKKIIDGVGIQINEVGQARSIGWEEIDSGQYEKEEYIFGATGGASLFRRDEFLKIGLFDENYFMYSEEVDFAFRAQFAGFKSIYCPQSIVYHKHKASAKKFPQHIEYWQFKNMYQTIIKDYPTSLLLKRWRWLKIILVYFNTILYQIKNGFYWPPIMTTIWLIIHLPNLLYQRNKIQKNKKVSDDYIDSFLIEKRINHRRIGG</sequence>
<evidence type="ECO:0000259" key="5">
    <source>
        <dbReference type="Pfam" id="PF00535"/>
    </source>
</evidence>
<keyword evidence="3" id="KW-0808">Transferase</keyword>
<name>A0A1F5JNP4_9BACT</name>
<evidence type="ECO:0000313" key="7">
    <source>
        <dbReference type="Proteomes" id="UP000176902"/>
    </source>
</evidence>
<dbReference type="Gene3D" id="3.90.550.10">
    <property type="entry name" value="Spore Coat Polysaccharide Biosynthesis Protein SpsA, Chain A"/>
    <property type="match status" value="1"/>
</dbReference>
<evidence type="ECO:0000256" key="2">
    <source>
        <dbReference type="ARBA" id="ARBA00022676"/>
    </source>
</evidence>
<keyword evidence="4" id="KW-0812">Transmembrane</keyword>
<dbReference type="GO" id="GO:0016757">
    <property type="term" value="F:glycosyltransferase activity"/>
    <property type="evidence" value="ECO:0007669"/>
    <property type="project" value="UniProtKB-KW"/>
</dbReference>
<dbReference type="STRING" id="1797768.A3C59_04915"/>
<comment type="similarity">
    <text evidence="1">Belongs to the glycosyltransferase 2 family.</text>
</comment>
<dbReference type="SUPFAM" id="SSF53448">
    <property type="entry name" value="Nucleotide-diphospho-sugar transferases"/>
    <property type="match status" value="1"/>
</dbReference>
<dbReference type="InterPro" id="IPR029044">
    <property type="entry name" value="Nucleotide-diphossugar_trans"/>
</dbReference>
<evidence type="ECO:0000256" key="4">
    <source>
        <dbReference type="SAM" id="Phobius"/>
    </source>
</evidence>
<dbReference type="Pfam" id="PF00535">
    <property type="entry name" value="Glycos_transf_2"/>
    <property type="match status" value="1"/>
</dbReference>
<proteinExistence type="inferred from homology"/>
<dbReference type="EMBL" id="MFCV01000048">
    <property type="protein sequence ID" value="OGE30291.1"/>
    <property type="molecule type" value="Genomic_DNA"/>
</dbReference>
<dbReference type="InterPro" id="IPR001173">
    <property type="entry name" value="Glyco_trans_2-like"/>
</dbReference>
<keyword evidence="4" id="KW-1133">Transmembrane helix</keyword>
<gene>
    <name evidence="6" type="ORF">A3C59_04915</name>
</gene>
<dbReference type="PANTHER" id="PTHR43179">
    <property type="entry name" value="RHAMNOSYLTRANSFERASE WBBL"/>
    <property type="match status" value="1"/>
</dbReference>
<dbReference type="Proteomes" id="UP000176902">
    <property type="component" value="Unassembled WGS sequence"/>
</dbReference>
<dbReference type="CDD" id="cd04186">
    <property type="entry name" value="GT_2_like_c"/>
    <property type="match status" value="1"/>
</dbReference>
<dbReference type="AlphaFoldDB" id="A0A1F5JNP4"/>
<evidence type="ECO:0000313" key="6">
    <source>
        <dbReference type="EMBL" id="OGE30291.1"/>
    </source>
</evidence>
<feature type="domain" description="Glycosyltransferase 2-like" evidence="5">
    <location>
        <begin position="5"/>
        <end position="113"/>
    </location>
</feature>
<comment type="caution">
    <text evidence="6">The sequence shown here is derived from an EMBL/GenBank/DDBJ whole genome shotgun (WGS) entry which is preliminary data.</text>
</comment>
<reference evidence="6 7" key="1">
    <citation type="journal article" date="2016" name="Nat. Commun.">
        <title>Thousands of microbial genomes shed light on interconnected biogeochemical processes in an aquifer system.</title>
        <authorList>
            <person name="Anantharaman K."/>
            <person name="Brown C.T."/>
            <person name="Hug L.A."/>
            <person name="Sharon I."/>
            <person name="Castelle C.J."/>
            <person name="Probst A.J."/>
            <person name="Thomas B.C."/>
            <person name="Singh A."/>
            <person name="Wilkins M.J."/>
            <person name="Karaoz U."/>
            <person name="Brodie E.L."/>
            <person name="Williams K.H."/>
            <person name="Hubbard S.S."/>
            <person name="Banfield J.F."/>
        </authorList>
    </citation>
    <scope>NUCLEOTIDE SEQUENCE [LARGE SCALE GENOMIC DNA]</scope>
</reference>
<feature type="transmembrane region" description="Helical" evidence="4">
    <location>
        <begin position="274"/>
        <end position="292"/>
    </location>
</feature>
<evidence type="ECO:0000256" key="3">
    <source>
        <dbReference type="ARBA" id="ARBA00022679"/>
    </source>
</evidence>